<dbReference type="Proteomes" id="UP000318336">
    <property type="component" value="Unassembled WGS sequence"/>
</dbReference>
<feature type="domain" description="MrpA C-terminal/MbhD" evidence="14">
    <location>
        <begin position="610"/>
        <end position="672"/>
    </location>
</feature>
<evidence type="ECO:0000259" key="14">
    <source>
        <dbReference type="Pfam" id="PF13244"/>
    </source>
</evidence>
<sequence>MIALLVVHLVAACGAPWLVRRLGTRAFWLLALPPAATFAWALAKSGEVHDGVNPTERLTWVPSLGMDLTFRLDTLSWLLTLVVGGVGALVLAYCARYFDDASKGLGRFAGSLTAFAGAMLGLVTTDNLLVLYVFWEATTVLSFLLIGHRTTSRTSRAAAMQALVVTTAGGLAMLVGIVIIGQAAGTYAISGVLAAPPTGLAIDVAVVLVLVGAISKSALVPFHFWLPGAMAAPTPVSAYLHAAAMVKAGIYLLARLAPAFAETTMWRPTVLVLGGATMIHGALRALRQTDLKLVLAYGTVSQLGFLTMLVGTGSRAAALAGVGLLLSHALFKSSLFLTVGTIDHATGTRDLRELSGVGKQAPVLMAGAVVAGMSMAGLPPMLGFFGKEAALGAFLLGPQDGQGPLGSTTAEIAVLAVIVLGSALTVAYTARFLWGAFATVPSRPRTEVKPQGAVLVGIPALLGFLGLAFGLVATWLAPYLQPYVDAWPATLTTVHLGGWHGFSLALLLSVTSWALGAALFAARTWVEATQQRAPHVPSAQQAYRFVMGQLDRASLEITGALQRGSLPMTLGLIITILVLVPGGILLFGGVTWPDQIRLVDTPAQLAVALVLIPAAFAATRARRRMRAVLLVGVTGYGTALLFLLHGAPDLALTQTLVETVSLVVFILVLRRFTGRFPDDAPRFVRRWRALLGTLAGLTMAGLALTAATVRSTAPAGQGLYESAKEFGGGNNIVNVILVDTRAWDTMGELSVVLVAATGVASLIFVNSGNVDQALMVIRDTLQRRSVRQSPVRLDGSQRWLSSSVRPDRRSTIFEVVTRLIFHVMMIWSLYLLFSGHNHPGGGFAAGLMAGLALAVRYLAGSRRELMAAAPVMPGLLMGVGLFLSAGFGLASMLFGGAPLQSWVFDLDVPLLGAVHLVTSVIFDVGVYLVVIGLMLDLLRSLGARIDLQIEAGQSVQREESR</sequence>
<evidence type="ECO:0000313" key="17">
    <source>
        <dbReference type="Proteomes" id="UP000318336"/>
    </source>
</evidence>
<protein>
    <submittedName>
        <fullName evidence="16">Multicomponent Na+:H+ antiporter subunit A</fullName>
    </submittedName>
</protein>
<dbReference type="GO" id="GO:0005886">
    <property type="term" value="C:plasma membrane"/>
    <property type="evidence" value="ECO:0007669"/>
    <property type="project" value="UniProtKB-SubCell"/>
</dbReference>
<dbReference type="Pfam" id="PF00361">
    <property type="entry name" value="Proton_antipo_M"/>
    <property type="match status" value="1"/>
</dbReference>
<evidence type="ECO:0000256" key="10">
    <source>
        <dbReference type="SAM" id="Phobius"/>
    </source>
</evidence>
<evidence type="ECO:0000256" key="1">
    <source>
        <dbReference type="ARBA" id="ARBA00004651"/>
    </source>
</evidence>
<evidence type="ECO:0000256" key="3">
    <source>
        <dbReference type="ARBA" id="ARBA00022449"/>
    </source>
</evidence>
<dbReference type="GO" id="GO:0015297">
    <property type="term" value="F:antiporter activity"/>
    <property type="evidence" value="ECO:0007669"/>
    <property type="project" value="UniProtKB-KW"/>
</dbReference>
<dbReference type="Pfam" id="PF13244">
    <property type="entry name" value="MbhD"/>
    <property type="match status" value="1"/>
</dbReference>
<dbReference type="PANTHER" id="PTHR43373">
    <property type="entry name" value="NA(+)/H(+) ANTIPORTER SUBUNIT"/>
    <property type="match status" value="1"/>
</dbReference>
<feature type="transmembrane region" description="Helical" evidence="10">
    <location>
        <begin position="839"/>
        <end position="859"/>
    </location>
</feature>
<dbReference type="InterPro" id="IPR007182">
    <property type="entry name" value="MnhB"/>
</dbReference>
<feature type="transmembrane region" description="Helical" evidence="10">
    <location>
        <begin position="412"/>
        <end position="434"/>
    </location>
</feature>
<evidence type="ECO:0000259" key="13">
    <source>
        <dbReference type="Pfam" id="PF04039"/>
    </source>
</evidence>
<feature type="transmembrane region" description="Helical" evidence="10">
    <location>
        <begin position="570"/>
        <end position="590"/>
    </location>
</feature>
<dbReference type="PRINTS" id="PR01434">
    <property type="entry name" value="NADHDHGNASE5"/>
</dbReference>
<evidence type="ECO:0000259" key="11">
    <source>
        <dbReference type="Pfam" id="PF00361"/>
    </source>
</evidence>
<evidence type="ECO:0000256" key="7">
    <source>
        <dbReference type="ARBA" id="ARBA00023065"/>
    </source>
</evidence>
<keyword evidence="3" id="KW-0050">Antiport</keyword>
<keyword evidence="17" id="KW-1185">Reference proteome</keyword>
<dbReference type="RefSeq" id="WP_142006457.1">
    <property type="nucleotide sequence ID" value="NZ_CAJTBP010000001.1"/>
</dbReference>
<feature type="transmembrane region" description="Helical" evidence="10">
    <location>
        <begin position="200"/>
        <end position="226"/>
    </location>
</feature>
<dbReference type="EMBL" id="VFOK01000001">
    <property type="protein sequence ID" value="TQL34291.1"/>
    <property type="molecule type" value="Genomic_DNA"/>
</dbReference>
<feature type="transmembrane region" description="Helical" evidence="10">
    <location>
        <begin position="269"/>
        <end position="286"/>
    </location>
</feature>
<feature type="transmembrane region" description="Helical" evidence="10">
    <location>
        <begin position="293"/>
        <end position="311"/>
    </location>
</feature>
<feature type="transmembrane region" description="Helical" evidence="10">
    <location>
        <begin position="914"/>
        <end position="935"/>
    </location>
</feature>
<dbReference type="InterPro" id="IPR042106">
    <property type="entry name" value="Nuo/plastoQ_OxRdtase_6_NuoJ"/>
</dbReference>
<keyword evidence="6 10" id="KW-1133">Transmembrane helix</keyword>
<dbReference type="Pfam" id="PF00662">
    <property type="entry name" value="Proton_antipo_N"/>
    <property type="match status" value="1"/>
</dbReference>
<dbReference type="InterPro" id="IPR025383">
    <property type="entry name" value="MrpA_C/MbhD"/>
</dbReference>
<feature type="transmembrane region" description="Helical" evidence="10">
    <location>
        <begin position="363"/>
        <end position="385"/>
    </location>
</feature>
<feature type="transmembrane region" description="Helical" evidence="10">
    <location>
        <begin position="317"/>
        <end position="342"/>
    </location>
</feature>
<feature type="transmembrane region" description="Helical" evidence="10">
    <location>
        <begin position="650"/>
        <end position="669"/>
    </location>
</feature>
<comment type="caution">
    <text evidence="16">The sequence shown here is derived from an EMBL/GenBank/DDBJ whole genome shotgun (WGS) entry which is preliminary data.</text>
</comment>
<feature type="domain" description="Na+/H+ antiporter MnhB subunit-related protein" evidence="13">
    <location>
        <begin position="812"/>
        <end position="935"/>
    </location>
</feature>
<accession>A0A542XEN3</accession>
<keyword evidence="5 9" id="KW-0812">Transmembrane</keyword>
<reference evidence="16 17" key="1">
    <citation type="submission" date="2019-06" db="EMBL/GenBank/DDBJ databases">
        <title>Sequencing the genomes of 1000 actinobacteria strains.</title>
        <authorList>
            <person name="Klenk H.-P."/>
        </authorList>
    </citation>
    <scope>NUCLEOTIDE SEQUENCE [LARGE SCALE GENOMIC DNA]</scope>
    <source>
        <strain evidence="16 17">DSM 24617</strain>
    </source>
</reference>
<evidence type="ECO:0000313" key="16">
    <source>
        <dbReference type="EMBL" id="TQL34291.1"/>
    </source>
</evidence>
<proteinExistence type="predicted"/>
<dbReference type="PANTHER" id="PTHR43373:SF1">
    <property type="entry name" value="NA(+)_H(+) ANTIPORTER SUBUNIT A"/>
    <property type="match status" value="1"/>
</dbReference>
<feature type="transmembrane region" description="Helical" evidence="10">
    <location>
        <begin position="129"/>
        <end position="146"/>
    </location>
</feature>
<keyword evidence="7" id="KW-0406">Ion transport</keyword>
<feature type="transmembrane region" description="Helical" evidence="10">
    <location>
        <begin position="749"/>
        <end position="768"/>
    </location>
</feature>
<evidence type="ECO:0000259" key="12">
    <source>
        <dbReference type="Pfam" id="PF00662"/>
    </source>
</evidence>
<evidence type="ECO:0000256" key="9">
    <source>
        <dbReference type="RuleBase" id="RU000320"/>
    </source>
</evidence>
<feature type="transmembrane region" description="Helical" evidence="10">
    <location>
        <begin position="602"/>
        <end position="620"/>
    </location>
</feature>
<dbReference type="GO" id="GO:0006811">
    <property type="term" value="P:monoatomic ion transport"/>
    <property type="evidence" value="ECO:0007669"/>
    <property type="project" value="UniProtKB-KW"/>
</dbReference>
<gene>
    <name evidence="16" type="ORF">FB554_2456</name>
</gene>
<feature type="transmembrane region" description="Helical" evidence="10">
    <location>
        <begin position="689"/>
        <end position="709"/>
    </location>
</feature>
<keyword evidence="4" id="KW-1003">Cell membrane</keyword>
<evidence type="ECO:0000256" key="5">
    <source>
        <dbReference type="ARBA" id="ARBA00022692"/>
    </source>
</evidence>
<dbReference type="Pfam" id="PF04039">
    <property type="entry name" value="MnhB"/>
    <property type="match status" value="1"/>
</dbReference>
<name>A0A542XEN3_9MICO</name>
<evidence type="ECO:0000256" key="4">
    <source>
        <dbReference type="ARBA" id="ARBA00022475"/>
    </source>
</evidence>
<feature type="transmembrane region" description="Helical" evidence="10">
    <location>
        <begin position="454"/>
        <end position="477"/>
    </location>
</feature>
<evidence type="ECO:0000256" key="2">
    <source>
        <dbReference type="ARBA" id="ARBA00022448"/>
    </source>
</evidence>
<dbReference type="OrthoDB" id="9811798at2"/>
<feature type="transmembrane region" description="Helical" evidence="10">
    <location>
        <begin position="158"/>
        <end position="180"/>
    </location>
</feature>
<evidence type="ECO:0000256" key="8">
    <source>
        <dbReference type="ARBA" id="ARBA00023136"/>
    </source>
</evidence>
<feature type="domain" description="NADH-Ubiquinone oxidoreductase (complex I) chain 5 N-terminal" evidence="12">
    <location>
        <begin position="63"/>
        <end position="108"/>
    </location>
</feature>
<feature type="transmembrane region" description="Helical" evidence="10">
    <location>
        <begin position="105"/>
        <end position="123"/>
    </location>
</feature>
<feature type="transmembrane region" description="Helical" evidence="10">
    <location>
        <begin position="497"/>
        <end position="522"/>
    </location>
</feature>
<feature type="transmembrane region" description="Helical" evidence="10">
    <location>
        <begin position="74"/>
        <end position="93"/>
    </location>
</feature>
<feature type="transmembrane region" description="Helical" evidence="10">
    <location>
        <begin position="815"/>
        <end position="833"/>
    </location>
</feature>
<feature type="transmembrane region" description="Helical" evidence="10">
    <location>
        <begin position="627"/>
        <end position="644"/>
    </location>
</feature>
<dbReference type="AlphaFoldDB" id="A0A542XEN3"/>
<evidence type="ECO:0000256" key="6">
    <source>
        <dbReference type="ARBA" id="ARBA00022989"/>
    </source>
</evidence>
<organism evidence="16 17">
    <name type="scientific">Barrientosiimonas humi</name>
    <dbReference type="NCBI Taxonomy" id="999931"/>
    <lineage>
        <taxon>Bacteria</taxon>
        <taxon>Bacillati</taxon>
        <taxon>Actinomycetota</taxon>
        <taxon>Actinomycetes</taxon>
        <taxon>Micrococcales</taxon>
        <taxon>Dermacoccaceae</taxon>
        <taxon>Barrientosiimonas</taxon>
    </lineage>
</organism>
<dbReference type="InterPro" id="IPR046806">
    <property type="entry name" value="MrpA_C/MbhE"/>
</dbReference>
<comment type="subcellular location">
    <subcellularLocation>
        <location evidence="1">Cell membrane</location>
        <topology evidence="1">Multi-pass membrane protein</topology>
    </subcellularLocation>
    <subcellularLocation>
        <location evidence="9">Membrane</location>
        <topology evidence="9">Multi-pass membrane protein</topology>
    </subcellularLocation>
</comment>
<dbReference type="Gene3D" id="1.20.120.1200">
    <property type="entry name" value="NADH-ubiquinone/plastoquinone oxidoreductase chain 6, subunit NuoJ"/>
    <property type="match status" value="1"/>
</dbReference>
<dbReference type="Pfam" id="PF20501">
    <property type="entry name" value="MbhE"/>
    <property type="match status" value="1"/>
</dbReference>
<keyword evidence="2" id="KW-0813">Transport</keyword>
<dbReference type="InterPro" id="IPR001750">
    <property type="entry name" value="ND/Mrp_TM"/>
</dbReference>
<dbReference type="InterPro" id="IPR001516">
    <property type="entry name" value="Proton_antipo_N"/>
</dbReference>
<dbReference type="InterPro" id="IPR050616">
    <property type="entry name" value="CPA3_Na-H_Antiporter_A"/>
</dbReference>
<feature type="transmembrane region" description="Helical" evidence="10">
    <location>
        <begin position="871"/>
        <end position="894"/>
    </location>
</feature>
<feature type="domain" description="MrpA C-terminal/MbhE" evidence="15">
    <location>
        <begin position="685"/>
        <end position="763"/>
    </location>
</feature>
<keyword evidence="8 10" id="KW-0472">Membrane</keyword>
<feature type="domain" description="NADH:quinone oxidoreductase/Mrp antiporter transmembrane" evidence="11">
    <location>
        <begin position="126"/>
        <end position="393"/>
    </location>
</feature>
<evidence type="ECO:0000259" key="15">
    <source>
        <dbReference type="Pfam" id="PF20501"/>
    </source>
</evidence>
<dbReference type="NCBIfam" id="NF009284">
    <property type="entry name" value="PRK12644.1"/>
    <property type="match status" value="1"/>
</dbReference>